<reference evidence="2 3" key="1">
    <citation type="submission" date="2014-01" db="EMBL/GenBank/DDBJ databases">
        <title>Interspecies Systems Biology Uncovers Metabolites Affecting C. elegans Gene Expression and Life History Traits.</title>
        <authorList>
            <person name="Watson E."/>
            <person name="Macneil L.T."/>
            <person name="Ritter A.D."/>
            <person name="Yilmaz L.S."/>
            <person name="Rosebrock A.P."/>
            <person name="Caudy A.A."/>
            <person name="Walhout A.J."/>
        </authorList>
    </citation>
    <scope>NUCLEOTIDE SEQUENCE [LARGE SCALE GENOMIC DNA]</scope>
    <source>
        <strain evidence="2 3">DA1877</strain>
    </source>
</reference>
<keyword evidence="3" id="KW-1185">Reference proteome</keyword>
<organism evidence="2 3">
    <name type="scientific">Comamonas aquatica DA1877</name>
    <dbReference type="NCBI Taxonomy" id="1457173"/>
    <lineage>
        <taxon>Bacteria</taxon>
        <taxon>Pseudomonadati</taxon>
        <taxon>Pseudomonadota</taxon>
        <taxon>Betaproteobacteria</taxon>
        <taxon>Burkholderiales</taxon>
        <taxon>Comamonadaceae</taxon>
        <taxon>Comamonas</taxon>
    </lineage>
</organism>
<evidence type="ECO:0008006" key="4">
    <source>
        <dbReference type="Google" id="ProtNLM"/>
    </source>
</evidence>
<sequence length="169" mass="18581">MTDKHLPGSEHPKRHWLWGGMAAAMTAILAACGVAPSSPPPATGSPGAGTSRSSSATSARAYRQDAARHLYAQNAQRIYKGPLPPMLYAVGVLEVNLDRKGNVRSLNWMRAPRHAPEVIREIERTVRAAAPYPAPERVQDRLVWTDTWLWDRTGMFQLDTLTEGQRDGG</sequence>
<evidence type="ECO:0000313" key="3">
    <source>
        <dbReference type="Proteomes" id="UP000020766"/>
    </source>
</evidence>
<dbReference type="PATRIC" id="fig|1457173.3.peg.2338"/>
<evidence type="ECO:0000256" key="1">
    <source>
        <dbReference type="SAM" id="MobiDB-lite"/>
    </source>
</evidence>
<dbReference type="Proteomes" id="UP000020766">
    <property type="component" value="Unassembled WGS sequence"/>
</dbReference>
<dbReference type="AlphaFoldDB" id="A0A014MNN9"/>
<dbReference type="SUPFAM" id="SSF74653">
    <property type="entry name" value="TolA/TonB C-terminal domain"/>
    <property type="match status" value="1"/>
</dbReference>
<dbReference type="EMBL" id="JBOK01000013">
    <property type="protein sequence ID" value="EXU79699.1"/>
    <property type="molecule type" value="Genomic_DNA"/>
</dbReference>
<feature type="region of interest" description="Disordered" evidence="1">
    <location>
        <begin position="37"/>
        <end position="59"/>
    </location>
</feature>
<protein>
    <recommendedName>
        <fullName evidence="4">Energy transducer TonB</fullName>
    </recommendedName>
</protein>
<gene>
    <name evidence="2" type="ORF">AX13_03355</name>
</gene>
<comment type="caution">
    <text evidence="2">The sequence shown here is derived from an EMBL/GenBank/DDBJ whole genome shotgun (WGS) entry which is preliminary data.</text>
</comment>
<dbReference type="PROSITE" id="PS51257">
    <property type="entry name" value="PROKAR_LIPOPROTEIN"/>
    <property type="match status" value="1"/>
</dbReference>
<accession>A0A014MNN9</accession>
<feature type="compositionally biased region" description="Low complexity" evidence="1">
    <location>
        <begin position="44"/>
        <end position="59"/>
    </location>
</feature>
<proteinExistence type="predicted"/>
<dbReference type="RefSeq" id="WP_051519541.1">
    <property type="nucleotide sequence ID" value="NZ_JBOK01000013.1"/>
</dbReference>
<name>A0A014MNN9_9BURK</name>
<evidence type="ECO:0000313" key="2">
    <source>
        <dbReference type="EMBL" id="EXU79699.1"/>
    </source>
</evidence>